<evidence type="ECO:0000259" key="1">
    <source>
        <dbReference type="PROSITE" id="PS50042"/>
    </source>
</evidence>
<dbReference type="PANTHER" id="PTHR23011:SF28">
    <property type="entry name" value="CYCLIC NUCLEOTIDE-BINDING DOMAIN CONTAINING PROTEIN"/>
    <property type="match status" value="1"/>
</dbReference>
<dbReference type="SUPFAM" id="SSF51206">
    <property type="entry name" value="cAMP-binding domain-like"/>
    <property type="match status" value="6"/>
</dbReference>
<dbReference type="EMBL" id="JNBR01000123">
    <property type="protein sequence ID" value="OQR97051.1"/>
    <property type="molecule type" value="Genomic_DNA"/>
</dbReference>
<dbReference type="Proteomes" id="UP000243579">
    <property type="component" value="Unassembled WGS sequence"/>
</dbReference>
<feature type="domain" description="Cyclic nucleotide-binding" evidence="1">
    <location>
        <begin position="993"/>
        <end position="1104"/>
    </location>
</feature>
<organism evidence="2 3">
    <name type="scientific">Achlya hypogyna</name>
    <name type="common">Oomycete</name>
    <name type="synonym">Protoachlya hypogyna</name>
    <dbReference type="NCBI Taxonomy" id="1202772"/>
    <lineage>
        <taxon>Eukaryota</taxon>
        <taxon>Sar</taxon>
        <taxon>Stramenopiles</taxon>
        <taxon>Oomycota</taxon>
        <taxon>Saprolegniomycetes</taxon>
        <taxon>Saprolegniales</taxon>
        <taxon>Achlyaceae</taxon>
        <taxon>Achlya</taxon>
    </lineage>
</organism>
<evidence type="ECO:0000313" key="3">
    <source>
        <dbReference type="Proteomes" id="UP000243579"/>
    </source>
</evidence>
<dbReference type="InterPro" id="IPR014710">
    <property type="entry name" value="RmlC-like_jellyroll"/>
</dbReference>
<feature type="domain" description="Cyclic nucleotide-binding" evidence="1">
    <location>
        <begin position="884"/>
        <end position="927"/>
    </location>
</feature>
<dbReference type="InterPro" id="IPR018490">
    <property type="entry name" value="cNMP-bd_dom_sf"/>
</dbReference>
<feature type="domain" description="Cyclic nucleotide-binding" evidence="1">
    <location>
        <begin position="246"/>
        <end position="358"/>
    </location>
</feature>
<evidence type="ECO:0000313" key="2">
    <source>
        <dbReference type="EMBL" id="OQR97051.1"/>
    </source>
</evidence>
<dbReference type="CDD" id="cd00038">
    <property type="entry name" value="CAP_ED"/>
    <property type="match status" value="5"/>
</dbReference>
<comment type="caution">
    <text evidence="2">The sequence shown here is derived from an EMBL/GenBank/DDBJ whole genome shotgun (WGS) entry which is preliminary data.</text>
</comment>
<feature type="domain" description="Cyclic nucleotide-binding" evidence="1">
    <location>
        <begin position="760"/>
        <end position="810"/>
    </location>
</feature>
<dbReference type="Pfam" id="PF00027">
    <property type="entry name" value="cNMP_binding"/>
    <property type="match status" value="2"/>
</dbReference>
<protein>
    <recommendedName>
        <fullName evidence="1">Cyclic nucleotide-binding domain-containing protein</fullName>
    </recommendedName>
</protein>
<dbReference type="OrthoDB" id="78487at2759"/>
<feature type="domain" description="Cyclic nucleotide-binding" evidence="1">
    <location>
        <begin position="418"/>
        <end position="528"/>
    </location>
</feature>
<name>A0A1V9ZGL8_ACHHY</name>
<dbReference type="PROSITE" id="PS50042">
    <property type="entry name" value="CNMP_BINDING_3"/>
    <property type="match status" value="6"/>
</dbReference>
<dbReference type="InterPro" id="IPR000595">
    <property type="entry name" value="cNMP-bd_dom"/>
</dbReference>
<keyword evidence="3" id="KW-1185">Reference proteome</keyword>
<dbReference type="Gene3D" id="2.60.120.10">
    <property type="entry name" value="Jelly Rolls"/>
    <property type="match status" value="6"/>
</dbReference>
<dbReference type="PANTHER" id="PTHR23011">
    <property type="entry name" value="CYCLIC NUCLEOTIDE-BINDING DOMAIN CONTAINING PROTEIN"/>
    <property type="match status" value="1"/>
</dbReference>
<feature type="domain" description="Cyclic nucleotide-binding" evidence="1">
    <location>
        <begin position="88"/>
        <end position="206"/>
    </location>
</feature>
<sequence length="1435" mass="158902">MSSNAAALARWKKVRSLLASIRTFTQKDETADAKSNSATATAAVLPFAPQTWTPAKARHFQRAYDKLCEYRNDADLKLLMEIVQSVAIFAHVSYLCKTYICASLQCLTLHDGQVVYHQGERINAFSGVYLVLEGVLSVYKNTTVDNTAQAHDEEDVKYGECITTATVGDVVGEAVLQGMLLRQYTVLAQSRAKVAMISQAEFKQIVAHDRVAFNAAEYVYSVQCEAHRRTRDDNAKLVALLQTFRIFRSLSPPALEKLTHKLMVQNLSANAVLLDQESVHAKFIIVVSGRVQIYVAETTEGRRISHDKQPADNEASQGTIIGDLTHGECFGEVALVQPFGAAQVATLRTVSPVTAIVLLQSDWLAAVRDDPDLSLEKPPDDKEDEEIQLRSHFGTADRSEEVVHRAMAALLRADARLFFRQLSPAALHTVARHAQLRTVDADAVLLEQNYRSDGMWVVLSGVVHIFRVTAKRVYRRQSVVVPVEEAEAHDTFGQRVSSLGVGSAFGHVPTLTDSVSQSTYLVGRSSTKGTGAVLLLVPAAYVRGLLQPDEEALSFQPRLVLEAAVAKPHESLEKLARYLGHSDVLRALPNTLRLRLLQGMEIVDIRHNQLLWDEHEWRANVVLVVLAGTLLLVHSGHAVHGGDWVRPSKEAVPWVFDPHRTANTITRMNRTDTTRVLAMGDVVGVLQREEAPQRHSAIALTDGKVGVLHWSLLRPSPAPLLQLTESILQWHRAHEKDAASTRGVEELHGLVAQLLDMTGLKDQFPVELQSAVPRALVFAAFAAGDVVVKQGEEEQVLYVLLDGSVDIFVQRPPPVFGNSSPAKPKASWSSPSKRKFTLADNSDPMKALQQLSKDPHLMSSRRKSTKASDMFAEPNHERFGVRDGVLTAGDILGDRALFTPGATHFATMVAATSVTALVLPRHVYEHLATHDTNATPTPDTKRNTSGRARDHWKLIAHFILKRRAQRSQWPSVIEFARQKRIRLVMEIVQGVACFKVMPPALRQQICERTLFQTYAANAYVFCKGKPSERFYVVVSGTVDLVQSSVGAVTDDSAEVSGYVKVCSLSDGDTFGEFELLAGDKLRQISAVTPHGVRLVAVNKAEFMQSWPGLARMHNRLNFLQTLDAFKELDKDRVCSMWYGLVTREYRRTQVIVPFATGKVAETLYIIENGECVVERQINLHRSIQEKTWQEPDIHVDAQVATLSRGNVLLCEEATWKALTMVASTRDATLLVLSYPGSPFQLQRVLGKRGMGMLRKITRVQLDWHRVQENTAAKLAVESRAKPLNEVSAPIFKCVPVAKLRQNRLALPRFLLQRNSLRGAMPKEVAVGPRMTTLQTSPTGSFAVAPSSPEAPSLHLVGPVWPKAPRDDALSRTMRLQRLLQHQIRSENQLAHALDVAPRATMAEASLATALRRKHGRPPAARTTTRVFRPGKDAHA</sequence>
<reference evidence="2 3" key="1">
    <citation type="journal article" date="2014" name="Genome Biol. Evol.">
        <title>The secreted proteins of Achlya hypogyna and Thraustotheca clavata identify the ancestral oomycete secretome and reveal gene acquisitions by horizontal gene transfer.</title>
        <authorList>
            <person name="Misner I."/>
            <person name="Blouin N."/>
            <person name="Leonard G."/>
            <person name="Richards T.A."/>
            <person name="Lane C.E."/>
        </authorList>
    </citation>
    <scope>NUCLEOTIDE SEQUENCE [LARGE SCALE GENOMIC DNA]</scope>
    <source>
        <strain evidence="2 3">ATCC 48635</strain>
    </source>
</reference>
<accession>A0A1V9ZGL8</accession>
<dbReference type="SMART" id="SM00100">
    <property type="entry name" value="cNMP"/>
    <property type="match status" value="5"/>
</dbReference>
<proteinExistence type="predicted"/>
<gene>
    <name evidence="2" type="ORF">ACHHYP_12708</name>
</gene>